<keyword evidence="2" id="KW-1185">Reference proteome</keyword>
<dbReference type="AlphaFoldDB" id="A0A926N9C9"/>
<evidence type="ECO:0000313" key="1">
    <source>
        <dbReference type="EMBL" id="MBD1379139.1"/>
    </source>
</evidence>
<name>A0A926N9C9_9BACI</name>
<gene>
    <name evidence="1" type="ORF">IC621_02750</name>
</gene>
<reference evidence="1" key="1">
    <citation type="submission" date="2020-09" db="EMBL/GenBank/DDBJ databases">
        <title>A novel bacterium of genus Bacillus, isolated from South China Sea.</title>
        <authorList>
            <person name="Huang H."/>
            <person name="Mo K."/>
            <person name="Hu Y."/>
        </authorList>
    </citation>
    <scope>NUCLEOTIDE SEQUENCE</scope>
    <source>
        <strain evidence="1">IB182487</strain>
    </source>
</reference>
<sequence length="57" mass="6647">MGLHTIAGSIPFKTIKETGQIIQKLKKDFENRVKIDILQEQNIVYYQSTFKVENDFS</sequence>
<proteinExistence type="predicted"/>
<organism evidence="1 2">
    <name type="scientific">Metabacillus arenae</name>
    <dbReference type="NCBI Taxonomy" id="2771434"/>
    <lineage>
        <taxon>Bacteria</taxon>
        <taxon>Bacillati</taxon>
        <taxon>Bacillota</taxon>
        <taxon>Bacilli</taxon>
        <taxon>Bacillales</taxon>
        <taxon>Bacillaceae</taxon>
        <taxon>Metabacillus</taxon>
    </lineage>
</organism>
<evidence type="ECO:0000313" key="2">
    <source>
        <dbReference type="Proteomes" id="UP000626844"/>
    </source>
</evidence>
<dbReference type="Proteomes" id="UP000626844">
    <property type="component" value="Unassembled WGS sequence"/>
</dbReference>
<accession>A0A926N9C9</accession>
<dbReference type="EMBL" id="JACXAI010000002">
    <property type="protein sequence ID" value="MBD1379139.1"/>
    <property type="molecule type" value="Genomic_DNA"/>
</dbReference>
<protein>
    <submittedName>
        <fullName evidence="1">Uncharacterized protein</fullName>
    </submittedName>
</protein>
<comment type="caution">
    <text evidence="1">The sequence shown here is derived from an EMBL/GenBank/DDBJ whole genome shotgun (WGS) entry which is preliminary data.</text>
</comment>
<dbReference type="RefSeq" id="WP_191155484.1">
    <property type="nucleotide sequence ID" value="NZ_JACXAI010000002.1"/>
</dbReference>